<dbReference type="Pfam" id="PF08447">
    <property type="entry name" value="PAS_3"/>
    <property type="match status" value="1"/>
</dbReference>
<name>M0CTS4_9EURY</name>
<evidence type="ECO:0000259" key="8">
    <source>
        <dbReference type="PROSITE" id="PS50112"/>
    </source>
</evidence>
<dbReference type="InterPro" id="IPR013655">
    <property type="entry name" value="PAS_fold_3"/>
</dbReference>
<proteinExistence type="predicted"/>
<dbReference type="RefSeq" id="WP_008009071.1">
    <property type="nucleotide sequence ID" value="NZ_AOIT01000010.1"/>
</dbReference>
<feature type="domain" description="Histidine kinase" evidence="7">
    <location>
        <begin position="413"/>
        <end position="623"/>
    </location>
</feature>
<evidence type="ECO:0000313" key="11">
    <source>
        <dbReference type="Proteomes" id="UP000011615"/>
    </source>
</evidence>
<dbReference type="NCBIfam" id="TIGR00229">
    <property type="entry name" value="sensory_box"/>
    <property type="match status" value="3"/>
</dbReference>
<evidence type="ECO:0000256" key="6">
    <source>
        <dbReference type="SAM" id="MobiDB-lite"/>
    </source>
</evidence>
<dbReference type="PROSITE" id="PS50112">
    <property type="entry name" value="PAS"/>
    <property type="match status" value="2"/>
</dbReference>
<dbReference type="PROSITE" id="PS50109">
    <property type="entry name" value="HIS_KIN"/>
    <property type="match status" value="1"/>
</dbReference>
<dbReference type="InterPro" id="IPR000700">
    <property type="entry name" value="PAS-assoc_C"/>
</dbReference>
<dbReference type="SMART" id="SM00387">
    <property type="entry name" value="HATPase_c"/>
    <property type="match status" value="1"/>
</dbReference>
<dbReference type="OrthoDB" id="237703at2157"/>
<dbReference type="InterPro" id="IPR005467">
    <property type="entry name" value="His_kinase_dom"/>
</dbReference>
<comment type="caution">
    <text evidence="10">The sequence shown here is derived from an EMBL/GenBank/DDBJ whole genome shotgun (WGS) entry which is preliminary data.</text>
</comment>
<dbReference type="SUPFAM" id="SSF55785">
    <property type="entry name" value="PYP-like sensor domain (PAS domain)"/>
    <property type="match status" value="3"/>
</dbReference>
<keyword evidence="3" id="KW-0597">Phosphoprotein</keyword>
<dbReference type="InterPro" id="IPR036890">
    <property type="entry name" value="HATPase_C_sf"/>
</dbReference>
<dbReference type="Pfam" id="PF13426">
    <property type="entry name" value="PAS_9"/>
    <property type="match status" value="1"/>
</dbReference>
<protein>
    <recommendedName>
        <fullName evidence="2">histidine kinase</fullName>
        <ecNumber evidence="2">2.7.13.3</ecNumber>
    </recommendedName>
</protein>
<evidence type="ECO:0000256" key="3">
    <source>
        <dbReference type="ARBA" id="ARBA00022553"/>
    </source>
</evidence>
<dbReference type="CDD" id="cd00075">
    <property type="entry name" value="HATPase"/>
    <property type="match status" value="1"/>
</dbReference>
<dbReference type="Pfam" id="PF08448">
    <property type="entry name" value="PAS_4"/>
    <property type="match status" value="1"/>
</dbReference>
<dbReference type="AlphaFoldDB" id="M0CTS4"/>
<feature type="domain" description="PAS" evidence="8">
    <location>
        <begin position="285"/>
        <end position="331"/>
    </location>
</feature>
<keyword evidence="11" id="KW-1185">Reference proteome</keyword>
<keyword evidence="4" id="KW-0808">Transferase</keyword>
<feature type="domain" description="PAS" evidence="8">
    <location>
        <begin position="30"/>
        <end position="107"/>
    </location>
</feature>
<dbReference type="InterPro" id="IPR052162">
    <property type="entry name" value="Sensor_kinase/Photoreceptor"/>
</dbReference>
<evidence type="ECO:0000256" key="5">
    <source>
        <dbReference type="ARBA" id="ARBA00022777"/>
    </source>
</evidence>
<dbReference type="Proteomes" id="UP000011615">
    <property type="component" value="Unassembled WGS sequence"/>
</dbReference>
<dbReference type="SUPFAM" id="SSF55874">
    <property type="entry name" value="ATPase domain of HSP90 chaperone/DNA topoisomerase II/histidine kinase"/>
    <property type="match status" value="1"/>
</dbReference>
<dbReference type="Gene3D" id="2.10.70.100">
    <property type="match status" value="1"/>
</dbReference>
<dbReference type="PRINTS" id="PR00344">
    <property type="entry name" value="BCTRLSENSOR"/>
</dbReference>
<dbReference type="InterPro" id="IPR000014">
    <property type="entry name" value="PAS"/>
</dbReference>
<dbReference type="PANTHER" id="PTHR43304">
    <property type="entry name" value="PHYTOCHROME-LIKE PROTEIN CPH1"/>
    <property type="match status" value="1"/>
</dbReference>
<dbReference type="Gene3D" id="3.30.450.20">
    <property type="entry name" value="PAS domain"/>
    <property type="match status" value="3"/>
</dbReference>
<feature type="domain" description="PAC" evidence="9">
    <location>
        <begin position="237"/>
        <end position="288"/>
    </location>
</feature>
<dbReference type="eggNOG" id="arCOG02352">
    <property type="taxonomic scope" value="Archaea"/>
</dbReference>
<sequence>MTTGETPAEQPDSAVSSDRGTRSDQECSTTLEEYETIFDAVEDAVFLLDVDRTADGRTYRYRRVNPAYEGITGLTDTEIRGRTPAEIFSTETAAAVTERYDACIEQAATIEYETTLSLPAGERTLETKLTPDETVGNETVDQLVGIVRDVTEQKRKECELERNQALLEKVEQLAAVGGWELDLRLDNLRWTDGTREIFEVGADYDPTLAEALEFYHPADRDRIRSFVETCRDGGEPYDVVLRIVTAAGNERWVHTVGEPVIDGGEVVALRGAVRDVTARKEREQELQLFQQAVEQAGHGIVITDRAGTIEYVNPAYERDSGYTRTEAVGRNPRLVKSGKHDQAFYERLWETICSGEVWEHELINRRKSGELYHVEQTIAPITDDDEITHFVAIESDVTEQRLRGQRLSVLNRILRHNIRNGMNVIQGNATRLRNLTSDERDEALTAIEEQAAELCKISDNAAAVRDLFQRDRHPDATCDVAAMLSRLATDFDDDYPDADITVTAPEPVMAQADDRLETAIRTAVDNAVTHTDRQVPEITVSATPADGPAMGDWVDVSIADNGPGIPPQERPMVEREAETQLVHGTGLELWHIYWIAKSFGGEMRITDNDPRGSIVTIRVPAATT</sequence>
<organism evidence="10 11">
    <name type="scientific">Natrinema limicola JCM 13563</name>
    <dbReference type="NCBI Taxonomy" id="1230457"/>
    <lineage>
        <taxon>Archaea</taxon>
        <taxon>Methanobacteriati</taxon>
        <taxon>Methanobacteriota</taxon>
        <taxon>Stenosarchaea group</taxon>
        <taxon>Halobacteria</taxon>
        <taxon>Halobacteriales</taxon>
        <taxon>Natrialbaceae</taxon>
        <taxon>Natrinema</taxon>
    </lineage>
</organism>
<dbReference type="eggNOG" id="arCOG02367">
    <property type="taxonomic scope" value="Archaea"/>
</dbReference>
<dbReference type="PATRIC" id="fig|1230457.4.peg.247"/>
<dbReference type="EMBL" id="AOIT01000010">
    <property type="protein sequence ID" value="ELZ26038.1"/>
    <property type="molecule type" value="Genomic_DNA"/>
</dbReference>
<dbReference type="STRING" id="1230457.C476_01267"/>
<accession>M0CTS4</accession>
<evidence type="ECO:0000259" key="9">
    <source>
        <dbReference type="PROSITE" id="PS50113"/>
    </source>
</evidence>
<dbReference type="InterPro" id="IPR004358">
    <property type="entry name" value="Sig_transdc_His_kin-like_C"/>
</dbReference>
<dbReference type="InterPro" id="IPR013656">
    <property type="entry name" value="PAS_4"/>
</dbReference>
<dbReference type="InterPro" id="IPR001610">
    <property type="entry name" value="PAC"/>
</dbReference>
<comment type="catalytic activity">
    <reaction evidence="1">
        <text>ATP + protein L-histidine = ADP + protein N-phospho-L-histidine.</text>
        <dbReference type="EC" id="2.7.13.3"/>
    </reaction>
</comment>
<evidence type="ECO:0000256" key="1">
    <source>
        <dbReference type="ARBA" id="ARBA00000085"/>
    </source>
</evidence>
<evidence type="ECO:0000256" key="2">
    <source>
        <dbReference type="ARBA" id="ARBA00012438"/>
    </source>
</evidence>
<evidence type="ECO:0000313" key="10">
    <source>
        <dbReference type="EMBL" id="ELZ26038.1"/>
    </source>
</evidence>
<dbReference type="GO" id="GO:0004673">
    <property type="term" value="F:protein histidine kinase activity"/>
    <property type="evidence" value="ECO:0007669"/>
    <property type="project" value="UniProtKB-EC"/>
</dbReference>
<dbReference type="Gene3D" id="3.30.565.10">
    <property type="entry name" value="Histidine kinase-like ATPase, C-terminal domain"/>
    <property type="match status" value="1"/>
</dbReference>
<feature type="domain" description="PAC" evidence="9">
    <location>
        <begin position="356"/>
        <end position="409"/>
    </location>
</feature>
<keyword evidence="5 10" id="KW-0418">Kinase</keyword>
<dbReference type="SMART" id="SM00086">
    <property type="entry name" value="PAC"/>
    <property type="match status" value="3"/>
</dbReference>
<dbReference type="PROSITE" id="PS50113">
    <property type="entry name" value="PAC"/>
    <property type="match status" value="2"/>
</dbReference>
<dbReference type="InterPro" id="IPR003594">
    <property type="entry name" value="HATPase_dom"/>
</dbReference>
<dbReference type="InterPro" id="IPR035965">
    <property type="entry name" value="PAS-like_dom_sf"/>
</dbReference>
<dbReference type="SMART" id="SM00091">
    <property type="entry name" value="PAS"/>
    <property type="match status" value="3"/>
</dbReference>
<dbReference type="Pfam" id="PF02518">
    <property type="entry name" value="HATPase_c"/>
    <property type="match status" value="1"/>
</dbReference>
<feature type="region of interest" description="Disordered" evidence="6">
    <location>
        <begin position="1"/>
        <end position="25"/>
    </location>
</feature>
<dbReference type="EC" id="2.7.13.3" evidence="2"/>
<evidence type="ECO:0000259" key="7">
    <source>
        <dbReference type="PROSITE" id="PS50109"/>
    </source>
</evidence>
<dbReference type="PANTHER" id="PTHR43304:SF1">
    <property type="entry name" value="PAC DOMAIN-CONTAINING PROTEIN"/>
    <property type="match status" value="1"/>
</dbReference>
<reference evidence="10 11" key="1">
    <citation type="journal article" date="2014" name="PLoS Genet.">
        <title>Phylogenetically driven sequencing of extremely halophilic archaea reveals strategies for static and dynamic osmo-response.</title>
        <authorList>
            <person name="Becker E.A."/>
            <person name="Seitzer P.M."/>
            <person name="Tritt A."/>
            <person name="Larsen D."/>
            <person name="Krusor M."/>
            <person name="Yao A.I."/>
            <person name="Wu D."/>
            <person name="Madern D."/>
            <person name="Eisen J.A."/>
            <person name="Darling A.E."/>
            <person name="Facciotti M.T."/>
        </authorList>
    </citation>
    <scope>NUCLEOTIDE SEQUENCE [LARGE SCALE GENOMIC DNA]</scope>
    <source>
        <strain evidence="10 11">JCM 13563</strain>
    </source>
</reference>
<dbReference type="CDD" id="cd00130">
    <property type="entry name" value="PAS"/>
    <property type="match status" value="3"/>
</dbReference>
<evidence type="ECO:0000256" key="4">
    <source>
        <dbReference type="ARBA" id="ARBA00022679"/>
    </source>
</evidence>
<gene>
    <name evidence="10" type="ORF">C476_01267</name>
</gene>